<dbReference type="GO" id="GO:0005886">
    <property type="term" value="C:plasma membrane"/>
    <property type="evidence" value="ECO:0007669"/>
    <property type="project" value="UniProtKB-SubCell"/>
</dbReference>
<keyword evidence="7 11" id="KW-0449">Lipoprotein</keyword>
<evidence type="ECO:0000256" key="7">
    <source>
        <dbReference type="ARBA" id="ARBA00023288"/>
    </source>
</evidence>
<organism evidence="11 12">
    <name type="scientific">Aliidiomarina halalkaliphila</name>
    <dbReference type="NCBI Taxonomy" id="2593535"/>
    <lineage>
        <taxon>Bacteria</taxon>
        <taxon>Pseudomonadati</taxon>
        <taxon>Pseudomonadota</taxon>
        <taxon>Gammaproteobacteria</taxon>
        <taxon>Alteromonadales</taxon>
        <taxon>Idiomarinaceae</taxon>
        <taxon>Aliidiomarina</taxon>
    </lineage>
</organism>
<keyword evidence="4 9" id="KW-0802">TPR repeat</keyword>
<keyword evidence="5 8" id="KW-0472">Membrane</keyword>
<dbReference type="InterPro" id="IPR011990">
    <property type="entry name" value="TPR-like_helical_dom_sf"/>
</dbReference>
<accession>A0A552X480</accession>
<comment type="caution">
    <text evidence="11">The sequence shown here is derived from an EMBL/GenBank/DDBJ whole genome shotgun (WGS) entry which is preliminary data.</text>
</comment>
<dbReference type="PROSITE" id="PS51257">
    <property type="entry name" value="PROKAR_LIPOPROTEIN"/>
    <property type="match status" value="1"/>
</dbReference>
<evidence type="ECO:0000256" key="2">
    <source>
        <dbReference type="ARBA" id="ARBA00022729"/>
    </source>
</evidence>
<dbReference type="InterPro" id="IPR050498">
    <property type="entry name" value="Ycf3"/>
</dbReference>
<evidence type="ECO:0000256" key="1">
    <source>
        <dbReference type="ARBA" id="ARBA00022475"/>
    </source>
</evidence>
<dbReference type="Proteomes" id="UP000320359">
    <property type="component" value="Unassembled WGS sequence"/>
</dbReference>
<evidence type="ECO:0000313" key="12">
    <source>
        <dbReference type="Proteomes" id="UP000320359"/>
    </source>
</evidence>
<dbReference type="PROSITE" id="PS50293">
    <property type="entry name" value="TPR_REGION"/>
    <property type="match status" value="1"/>
</dbReference>
<dbReference type="InterPro" id="IPR019734">
    <property type="entry name" value="TPR_rpt"/>
</dbReference>
<evidence type="ECO:0000256" key="9">
    <source>
        <dbReference type="PROSITE-ProRule" id="PRU00339"/>
    </source>
</evidence>
<dbReference type="InterPro" id="IPR023605">
    <property type="entry name" value="Lipoprotein_NlpI"/>
</dbReference>
<keyword evidence="12" id="KW-1185">Reference proteome</keyword>
<dbReference type="PROSITE" id="PS50005">
    <property type="entry name" value="TPR"/>
    <property type="match status" value="1"/>
</dbReference>
<comment type="subcellular location">
    <subcellularLocation>
        <location evidence="8">Cell membrane</location>
    </subcellularLocation>
</comment>
<evidence type="ECO:0000256" key="5">
    <source>
        <dbReference type="ARBA" id="ARBA00023136"/>
    </source>
</evidence>
<feature type="chain" id="PRO_5022132274" description="Lipoprotein NlpI" evidence="10">
    <location>
        <begin position="20"/>
        <end position="307"/>
    </location>
</feature>
<evidence type="ECO:0000256" key="10">
    <source>
        <dbReference type="SAM" id="SignalP"/>
    </source>
</evidence>
<keyword evidence="6" id="KW-0564">Palmitate</keyword>
<comment type="function">
    <text evidence="8">May be involved in cell division.</text>
</comment>
<reference evidence="11 12" key="1">
    <citation type="submission" date="2019-07" db="EMBL/GenBank/DDBJ databases">
        <authorList>
            <person name="Yang M."/>
            <person name="Zhao D."/>
            <person name="Xiang H."/>
        </authorList>
    </citation>
    <scope>NUCLEOTIDE SEQUENCE [LARGE SCALE GENOMIC DNA]</scope>
    <source>
        <strain evidence="11 12">IM1326</strain>
    </source>
</reference>
<feature type="signal peptide" evidence="10">
    <location>
        <begin position="1"/>
        <end position="19"/>
    </location>
</feature>
<evidence type="ECO:0000313" key="11">
    <source>
        <dbReference type="EMBL" id="TRW49403.1"/>
    </source>
</evidence>
<keyword evidence="2 10" id="KW-0732">Signal</keyword>
<name>A0A552X480_9GAMM</name>
<dbReference type="NCBIfam" id="NF008391">
    <property type="entry name" value="PRK11189.1"/>
    <property type="match status" value="1"/>
</dbReference>
<dbReference type="AlphaFoldDB" id="A0A552X480"/>
<gene>
    <name evidence="11" type="ORF">FM042_00590</name>
</gene>
<evidence type="ECO:0000256" key="3">
    <source>
        <dbReference type="ARBA" id="ARBA00022737"/>
    </source>
</evidence>
<dbReference type="SMART" id="SM00028">
    <property type="entry name" value="TPR"/>
    <property type="match status" value="4"/>
</dbReference>
<proteinExistence type="predicted"/>
<dbReference type="PANTHER" id="PTHR44858:SF1">
    <property type="entry name" value="UDP-N-ACETYLGLUCOSAMINE--PEPTIDE N-ACETYLGLUCOSAMINYLTRANSFERASE SPINDLY-RELATED"/>
    <property type="match status" value="1"/>
</dbReference>
<keyword evidence="3" id="KW-0677">Repeat</keyword>
<dbReference type="SUPFAM" id="SSF48452">
    <property type="entry name" value="TPR-like"/>
    <property type="match status" value="1"/>
</dbReference>
<dbReference type="OrthoDB" id="509324at2"/>
<keyword evidence="1 8" id="KW-1003">Cell membrane</keyword>
<sequence>MNRMIRTLSFGGIALFLLSACTVTPDAPTEPEVVESAHDYHGSEPQLFLVEPLAADQNLEIELLQLTELLYKADLDDEQRAQLLHHRAMTFDYLGLPTLALVDINQALELKPAMAEAYHSLGIYYSQAGEYQAAFEAFDSVIELQSDHEYVYLNRGLAAYYNGQFELALSDFADYYFQNPADPFRVIWYYFAAWEINPGRAFEQLNEQWEAANADPWGQKILEFLVGEIDSDTLIMYAFENAEDRRMLTYQLCEAYFYMGKVAAMNGQHYQAMNYFKLTLATNVYPYLEHRYARTELNNIRDLLRSP</sequence>
<dbReference type="Gene3D" id="1.25.40.10">
    <property type="entry name" value="Tetratricopeptide repeat domain"/>
    <property type="match status" value="1"/>
</dbReference>
<protein>
    <recommendedName>
        <fullName evidence="8">Lipoprotein NlpI</fullName>
    </recommendedName>
</protein>
<feature type="repeat" description="TPR" evidence="9">
    <location>
        <begin position="115"/>
        <end position="148"/>
    </location>
</feature>
<dbReference type="Pfam" id="PF13181">
    <property type="entry name" value="TPR_8"/>
    <property type="match status" value="1"/>
</dbReference>
<dbReference type="PIRSF" id="PIRSF004654">
    <property type="entry name" value="NlpI"/>
    <property type="match status" value="1"/>
</dbReference>
<evidence type="ECO:0000256" key="8">
    <source>
        <dbReference type="PIRNR" id="PIRNR004654"/>
    </source>
</evidence>
<evidence type="ECO:0000256" key="4">
    <source>
        <dbReference type="ARBA" id="ARBA00022803"/>
    </source>
</evidence>
<dbReference type="EMBL" id="VJWL01000001">
    <property type="protein sequence ID" value="TRW49403.1"/>
    <property type="molecule type" value="Genomic_DNA"/>
</dbReference>
<evidence type="ECO:0000256" key="6">
    <source>
        <dbReference type="ARBA" id="ARBA00023139"/>
    </source>
</evidence>
<comment type="subunit">
    <text evidence="8">Homodimer.</text>
</comment>
<dbReference type="PANTHER" id="PTHR44858">
    <property type="entry name" value="TETRATRICOPEPTIDE REPEAT PROTEIN 6"/>
    <property type="match status" value="1"/>
</dbReference>